<dbReference type="EMBL" id="MU254210">
    <property type="protein sequence ID" value="KAG9241453.1"/>
    <property type="molecule type" value="Genomic_DNA"/>
</dbReference>
<evidence type="ECO:0000313" key="1">
    <source>
        <dbReference type="EMBL" id="KAG9241453.1"/>
    </source>
</evidence>
<dbReference type="OrthoDB" id="429813at2759"/>
<sequence length="141" mass="15144">MPDFNISIVNTNPSGSQFAKAIVDISSQSKTAKATCEDSRRKTTKSKLAVYTTVIDLAFVPATTRVVALTSSTGTLCSYTLQDLLDKSAVSHIYCLNRATAQPLPKPSNKNAVEDGTSQPLSLLARHLPHCGSLPPHIRFS</sequence>
<name>A0A9P8CBZ3_9HELO</name>
<keyword evidence="2" id="KW-1185">Reference proteome</keyword>
<comment type="caution">
    <text evidence="1">The sequence shown here is derived from an EMBL/GenBank/DDBJ whole genome shotgun (WGS) entry which is preliminary data.</text>
</comment>
<protein>
    <submittedName>
        <fullName evidence="1">Uncharacterized protein</fullName>
    </submittedName>
</protein>
<dbReference type="AlphaFoldDB" id="A0A9P8CBZ3"/>
<dbReference type="Proteomes" id="UP000887226">
    <property type="component" value="Unassembled WGS sequence"/>
</dbReference>
<accession>A0A9P8CBZ3</accession>
<dbReference type="Gene3D" id="3.40.50.720">
    <property type="entry name" value="NAD(P)-binding Rossmann-like Domain"/>
    <property type="match status" value="1"/>
</dbReference>
<proteinExistence type="predicted"/>
<organism evidence="1 2">
    <name type="scientific">Calycina marina</name>
    <dbReference type="NCBI Taxonomy" id="1763456"/>
    <lineage>
        <taxon>Eukaryota</taxon>
        <taxon>Fungi</taxon>
        <taxon>Dikarya</taxon>
        <taxon>Ascomycota</taxon>
        <taxon>Pezizomycotina</taxon>
        <taxon>Leotiomycetes</taxon>
        <taxon>Helotiales</taxon>
        <taxon>Pezizellaceae</taxon>
        <taxon>Calycina</taxon>
    </lineage>
</organism>
<reference evidence="1" key="1">
    <citation type="journal article" date="2021" name="IMA Fungus">
        <title>Genomic characterization of three marine fungi, including Emericellopsis atlantica sp. nov. with signatures of a generalist lifestyle and marine biomass degradation.</title>
        <authorList>
            <person name="Hagestad O.C."/>
            <person name="Hou L."/>
            <person name="Andersen J.H."/>
            <person name="Hansen E.H."/>
            <person name="Altermark B."/>
            <person name="Li C."/>
            <person name="Kuhnert E."/>
            <person name="Cox R.J."/>
            <person name="Crous P.W."/>
            <person name="Spatafora J.W."/>
            <person name="Lail K."/>
            <person name="Amirebrahimi M."/>
            <person name="Lipzen A."/>
            <person name="Pangilinan J."/>
            <person name="Andreopoulos W."/>
            <person name="Hayes R.D."/>
            <person name="Ng V."/>
            <person name="Grigoriev I.V."/>
            <person name="Jackson S.A."/>
            <person name="Sutton T.D.S."/>
            <person name="Dobson A.D.W."/>
            <person name="Rama T."/>
        </authorList>
    </citation>
    <scope>NUCLEOTIDE SEQUENCE</scope>
    <source>
        <strain evidence="1">TRa3180A</strain>
    </source>
</reference>
<evidence type="ECO:0000313" key="2">
    <source>
        <dbReference type="Proteomes" id="UP000887226"/>
    </source>
</evidence>
<gene>
    <name evidence="1" type="ORF">BJ878DRAFT_227832</name>
</gene>